<accession>A0AAW2XC54</accession>
<evidence type="ECO:0000259" key="3">
    <source>
        <dbReference type="PROSITE" id="PS51471"/>
    </source>
</evidence>
<dbReference type="GO" id="GO:0003729">
    <property type="term" value="F:mRNA binding"/>
    <property type="evidence" value="ECO:0007669"/>
    <property type="project" value="InterPro"/>
</dbReference>
<dbReference type="PANTHER" id="PTHR31447">
    <property type="entry name" value="HYDROXYPROLINE-RICH GLYCOPROTEIN FAMILY PROTEIN-RELATED"/>
    <property type="match status" value="1"/>
</dbReference>
<dbReference type="GO" id="GO:0032451">
    <property type="term" value="F:demethylase activity"/>
    <property type="evidence" value="ECO:0007669"/>
    <property type="project" value="InterPro"/>
</dbReference>
<dbReference type="SUPFAM" id="SSF51197">
    <property type="entry name" value="Clavaminate synthase-like"/>
    <property type="match status" value="1"/>
</dbReference>
<feature type="compositionally biased region" description="Basic and acidic residues" evidence="2">
    <location>
        <begin position="91"/>
        <end position="119"/>
    </location>
</feature>
<feature type="compositionally biased region" description="Polar residues" evidence="2">
    <location>
        <begin position="120"/>
        <end position="132"/>
    </location>
</feature>
<feature type="compositionally biased region" description="Polar residues" evidence="2">
    <location>
        <begin position="79"/>
        <end position="90"/>
    </location>
</feature>
<dbReference type="InterPro" id="IPR037151">
    <property type="entry name" value="AlkB-like_sf"/>
</dbReference>
<sequence length="568" mass="62764">MTNPAKAQDVDPFLLNYDAAEVRIAAEFLSNWLPFLSRGLCKSCTQTLSDGIRSLHTEENFAASTPSITDGHRCKEDQSNCSAHSTGSTKDSVDHNDDTDSHSLGSWKDEADGFSEHTAEPSSANETFNSAPLASPTVKKSWADMALEDDLAAEENEMSSSFINLNDSSAERTSVDELKPKVGLSRDQREYIRFSSVQRKKDFICLERVNGKFVNILDGLELHKGVFSAAEQKRIVSYVEQLEDMGRNGQLKDIFCTLTTLNNGSQLLKACLERTFSAPQKWMRGKGRVTLQFGCCYNYAVDKNGNPPGILKNETVDPLPHLFKVMIKRLVRWHVLPPSCVPDSCIVNIYEEGDCIPPHIDNHDFVRPFCTVSFLSECEILFGSNLKIVGAGEFAGSYAIPLPVGSVLVIYGNGADVAKHCVPAVPARRISITFRRMDESKRPSGYAPEPDLEGLQPLLVEADRSRKYYASRPRRSSGKPAVGRGDRMDHGEDRSWIIQMPVIQVESDKVLEIAEGSVLTQKIDVIERDEMAVTATVQLSEVEKHWVGAYGKSGVFGAVAMLPCQTDS</sequence>
<feature type="domain" description="Fe2OG dioxygenase" evidence="3">
    <location>
        <begin position="341"/>
        <end position="438"/>
    </location>
</feature>
<dbReference type="Gene3D" id="2.60.120.590">
    <property type="entry name" value="Alpha-ketoglutarate-dependent dioxygenase AlkB-like"/>
    <property type="match status" value="1"/>
</dbReference>
<feature type="region of interest" description="Disordered" evidence="2">
    <location>
        <begin position="468"/>
        <end position="488"/>
    </location>
</feature>
<dbReference type="Pfam" id="PF13532">
    <property type="entry name" value="2OG-FeII_Oxy_2"/>
    <property type="match status" value="1"/>
</dbReference>
<dbReference type="AlphaFoldDB" id="A0AAW2XC54"/>
<proteinExistence type="inferred from homology"/>
<feature type="compositionally biased region" description="Basic residues" evidence="2">
    <location>
        <begin position="468"/>
        <end position="477"/>
    </location>
</feature>
<reference evidence="4" key="2">
    <citation type="journal article" date="2024" name="Plant">
        <title>Genomic evolution and insights into agronomic trait innovations of Sesamum species.</title>
        <authorList>
            <person name="Miao H."/>
            <person name="Wang L."/>
            <person name="Qu L."/>
            <person name="Liu H."/>
            <person name="Sun Y."/>
            <person name="Le M."/>
            <person name="Wang Q."/>
            <person name="Wei S."/>
            <person name="Zheng Y."/>
            <person name="Lin W."/>
            <person name="Duan Y."/>
            <person name="Cao H."/>
            <person name="Xiong S."/>
            <person name="Wang X."/>
            <person name="Wei L."/>
            <person name="Li C."/>
            <person name="Ma Q."/>
            <person name="Ju M."/>
            <person name="Zhao R."/>
            <person name="Li G."/>
            <person name="Mu C."/>
            <person name="Tian Q."/>
            <person name="Mei H."/>
            <person name="Zhang T."/>
            <person name="Gao T."/>
            <person name="Zhang H."/>
        </authorList>
    </citation>
    <scope>NUCLEOTIDE SEQUENCE</scope>
    <source>
        <strain evidence="4">KEN1</strain>
    </source>
</reference>
<dbReference type="GO" id="GO:0006402">
    <property type="term" value="P:mRNA catabolic process"/>
    <property type="evidence" value="ECO:0007669"/>
    <property type="project" value="InterPro"/>
</dbReference>
<comment type="similarity">
    <text evidence="1">Belongs to the alkB family.</text>
</comment>
<dbReference type="PROSITE" id="PS51471">
    <property type="entry name" value="FE2OG_OXY"/>
    <property type="match status" value="1"/>
</dbReference>
<comment type="caution">
    <text evidence="4">The sequence shown here is derived from an EMBL/GenBank/DDBJ whole genome shotgun (WGS) entry which is preliminary data.</text>
</comment>
<organism evidence="4">
    <name type="scientific">Sesamum latifolium</name>
    <dbReference type="NCBI Taxonomy" id="2727402"/>
    <lineage>
        <taxon>Eukaryota</taxon>
        <taxon>Viridiplantae</taxon>
        <taxon>Streptophyta</taxon>
        <taxon>Embryophyta</taxon>
        <taxon>Tracheophyta</taxon>
        <taxon>Spermatophyta</taxon>
        <taxon>Magnoliopsida</taxon>
        <taxon>eudicotyledons</taxon>
        <taxon>Gunneridae</taxon>
        <taxon>Pentapetalae</taxon>
        <taxon>asterids</taxon>
        <taxon>lamiids</taxon>
        <taxon>Lamiales</taxon>
        <taxon>Pedaliaceae</taxon>
        <taxon>Sesamum</taxon>
    </lineage>
</organism>
<evidence type="ECO:0000256" key="1">
    <source>
        <dbReference type="ARBA" id="ARBA00007879"/>
    </source>
</evidence>
<evidence type="ECO:0000256" key="2">
    <source>
        <dbReference type="SAM" id="MobiDB-lite"/>
    </source>
</evidence>
<reference evidence="4" key="1">
    <citation type="submission" date="2020-06" db="EMBL/GenBank/DDBJ databases">
        <authorList>
            <person name="Li T."/>
            <person name="Hu X."/>
            <person name="Zhang T."/>
            <person name="Song X."/>
            <person name="Zhang H."/>
            <person name="Dai N."/>
            <person name="Sheng W."/>
            <person name="Hou X."/>
            <person name="Wei L."/>
        </authorList>
    </citation>
    <scope>NUCLEOTIDE SEQUENCE</scope>
    <source>
        <strain evidence="4">KEN1</strain>
        <tissue evidence="4">Leaf</tissue>
    </source>
</reference>
<protein>
    <submittedName>
        <fullName evidence="4">RNA demethylase ALKB</fullName>
    </submittedName>
</protein>
<dbReference type="EMBL" id="JACGWN010000005">
    <property type="protein sequence ID" value="KAL0449741.1"/>
    <property type="molecule type" value="Genomic_DNA"/>
</dbReference>
<name>A0AAW2XC54_9LAMI</name>
<dbReference type="InterPro" id="IPR027450">
    <property type="entry name" value="AlkB-like"/>
</dbReference>
<gene>
    <name evidence="4" type="ORF">Slati_1530500</name>
</gene>
<dbReference type="PANTHER" id="PTHR31447:SF5">
    <property type="entry name" value="FE2OG DIOXYGENASE DOMAIN-CONTAINING PROTEIN"/>
    <property type="match status" value="1"/>
</dbReference>
<dbReference type="InterPro" id="IPR005123">
    <property type="entry name" value="Oxoglu/Fe-dep_dioxygenase_dom"/>
</dbReference>
<feature type="region of interest" description="Disordered" evidence="2">
    <location>
        <begin position="64"/>
        <end position="132"/>
    </location>
</feature>
<dbReference type="InterPro" id="IPR044842">
    <property type="entry name" value="ALKBH9B/ALKBH10B-like"/>
</dbReference>
<evidence type="ECO:0000313" key="4">
    <source>
        <dbReference type="EMBL" id="KAL0449741.1"/>
    </source>
</evidence>